<dbReference type="InterPro" id="IPR002508">
    <property type="entry name" value="MurNAc-LAA_cat"/>
</dbReference>
<feature type="domain" description="MurNAc-LAA" evidence="2">
    <location>
        <begin position="118"/>
        <end position="228"/>
    </location>
</feature>
<dbReference type="CDD" id="cd02696">
    <property type="entry name" value="MurNAc-LAA"/>
    <property type="match status" value="1"/>
</dbReference>
<protein>
    <submittedName>
        <fullName evidence="3">N-acetylmuramoyl-L-alanine amidase</fullName>
    </submittedName>
</protein>
<evidence type="ECO:0000313" key="4">
    <source>
        <dbReference type="Proteomes" id="UP000018934"/>
    </source>
</evidence>
<dbReference type="PANTHER" id="PTHR30404">
    <property type="entry name" value="N-ACETYLMURAMOYL-L-ALANINE AMIDASE"/>
    <property type="match status" value="1"/>
</dbReference>
<sequence>MPRPKIILASSILILLAVTGIFLSQKTAVHTAKDVPGWSWILGGVTISIDAGHGGVDPGAVGVNKTLEKDVNLQVSKRLQVLFTQAGSKVVMLREQDRDFGTSLSLLQRKREDLAYRIQTAMESQAKIYLSIHANSFSDQRQHGPQVFYHPESDGGKLLAESIQQSLNKVGTKEREAKANQSYFILKNTDMVAVTIEVGFLSNPEEEKKLNESAYQQQLAMAIFEGVGNYLAKEQPVAAAD</sequence>
<organism evidence="3 4">
    <name type="scientific">Dehalobacter restrictus (strain DSM 9455 / PER-K23)</name>
    <dbReference type="NCBI Taxonomy" id="871738"/>
    <lineage>
        <taxon>Bacteria</taxon>
        <taxon>Bacillati</taxon>
        <taxon>Bacillota</taxon>
        <taxon>Clostridia</taxon>
        <taxon>Eubacteriales</taxon>
        <taxon>Desulfitobacteriaceae</taxon>
        <taxon>Dehalobacter</taxon>
    </lineage>
</organism>
<evidence type="ECO:0000313" key="3">
    <source>
        <dbReference type="EMBL" id="AHF09135.1"/>
    </source>
</evidence>
<dbReference type="PANTHER" id="PTHR30404:SF0">
    <property type="entry name" value="N-ACETYLMURAMOYL-L-ALANINE AMIDASE AMIC"/>
    <property type="match status" value="1"/>
</dbReference>
<keyword evidence="1" id="KW-0378">Hydrolase</keyword>
<evidence type="ECO:0000256" key="1">
    <source>
        <dbReference type="ARBA" id="ARBA00022801"/>
    </source>
</evidence>
<dbReference type="InterPro" id="IPR050695">
    <property type="entry name" value="N-acetylmuramoyl_amidase_3"/>
</dbReference>
<reference evidence="3 4" key="1">
    <citation type="journal article" date="2013" name="Stand. Genomic Sci.">
        <title>Complete genome sequence of Dehalobacter restrictus PER-K23(T.).</title>
        <authorList>
            <person name="Kruse T."/>
            <person name="Maillard J."/>
            <person name="Goodwin L."/>
            <person name="Woyke T."/>
            <person name="Teshima H."/>
            <person name="Bruce D."/>
            <person name="Detter C."/>
            <person name="Tapia R."/>
            <person name="Han C."/>
            <person name="Huntemann M."/>
            <person name="Wei C.L."/>
            <person name="Han J."/>
            <person name="Chen A."/>
            <person name="Kyrpides N."/>
            <person name="Szeto E."/>
            <person name="Markowitz V."/>
            <person name="Ivanova N."/>
            <person name="Pagani I."/>
            <person name="Pati A."/>
            <person name="Pitluck S."/>
            <person name="Nolan M."/>
            <person name="Holliger C."/>
            <person name="Smidt H."/>
        </authorList>
    </citation>
    <scope>NUCLEOTIDE SEQUENCE [LARGE SCALE GENOMIC DNA]</scope>
    <source>
        <strain evidence="4">DSM 9455</strain>
    </source>
</reference>
<dbReference type="EMBL" id="CP007033">
    <property type="protein sequence ID" value="AHF09135.1"/>
    <property type="molecule type" value="Genomic_DNA"/>
</dbReference>
<keyword evidence="4" id="KW-1185">Reference proteome</keyword>
<name>A0ABM5P3L7_DEHRP</name>
<evidence type="ECO:0000259" key="2">
    <source>
        <dbReference type="SMART" id="SM00646"/>
    </source>
</evidence>
<dbReference type="Pfam" id="PF01520">
    <property type="entry name" value="Amidase_3"/>
    <property type="match status" value="1"/>
</dbReference>
<dbReference type="Gene3D" id="3.40.630.40">
    <property type="entry name" value="Zn-dependent exopeptidases"/>
    <property type="match status" value="1"/>
</dbReference>
<dbReference type="Proteomes" id="UP000018934">
    <property type="component" value="Chromosome"/>
</dbReference>
<dbReference type="SMART" id="SM00646">
    <property type="entry name" value="Ami_3"/>
    <property type="match status" value="1"/>
</dbReference>
<proteinExistence type="predicted"/>
<accession>A0ABM5P3L7</accession>
<gene>
    <name evidence="3" type="ORF">DEHRE_02700</name>
</gene>
<dbReference type="SUPFAM" id="SSF53187">
    <property type="entry name" value="Zn-dependent exopeptidases"/>
    <property type="match status" value="1"/>
</dbReference>